<dbReference type="AlphaFoldDB" id="A0A8H3XCA8"/>
<feature type="compositionally biased region" description="Basic and acidic residues" evidence="1">
    <location>
        <begin position="141"/>
        <end position="156"/>
    </location>
</feature>
<accession>A0A8H3XCA8</accession>
<dbReference type="Proteomes" id="UP000439903">
    <property type="component" value="Unassembled WGS sequence"/>
</dbReference>
<evidence type="ECO:0000313" key="2">
    <source>
        <dbReference type="EMBL" id="KAF0445082.1"/>
    </source>
</evidence>
<gene>
    <name evidence="2" type="ORF">F8M41_003250</name>
</gene>
<feature type="compositionally biased region" description="Polar residues" evidence="1">
    <location>
        <begin position="40"/>
        <end position="63"/>
    </location>
</feature>
<protein>
    <submittedName>
        <fullName evidence="2">Btb domain transcription factor</fullName>
    </submittedName>
</protein>
<keyword evidence="3" id="KW-1185">Reference proteome</keyword>
<dbReference type="PANTHER" id="PTHR34776:SF1">
    <property type="entry name" value="F17F16.3 PROTEIN"/>
    <property type="match status" value="1"/>
</dbReference>
<reference evidence="2 3" key="1">
    <citation type="journal article" date="2019" name="Environ. Microbiol.">
        <title>At the nexus of three kingdoms: the genome of the mycorrhizal fungus Gigaspora margarita provides insights into plant, endobacterial and fungal interactions.</title>
        <authorList>
            <person name="Venice F."/>
            <person name="Ghignone S."/>
            <person name="Salvioli di Fossalunga A."/>
            <person name="Amselem J."/>
            <person name="Novero M."/>
            <person name="Xianan X."/>
            <person name="Sedzielewska Toro K."/>
            <person name="Morin E."/>
            <person name="Lipzen A."/>
            <person name="Grigoriev I.V."/>
            <person name="Henrissat B."/>
            <person name="Martin F.M."/>
            <person name="Bonfante P."/>
        </authorList>
    </citation>
    <scope>NUCLEOTIDE SEQUENCE [LARGE SCALE GENOMIC DNA]</scope>
    <source>
        <strain evidence="2 3">BEG34</strain>
    </source>
</reference>
<evidence type="ECO:0000313" key="3">
    <source>
        <dbReference type="Proteomes" id="UP000439903"/>
    </source>
</evidence>
<feature type="compositionally biased region" description="Basic and acidic residues" evidence="1">
    <location>
        <begin position="90"/>
        <end position="131"/>
    </location>
</feature>
<feature type="compositionally biased region" description="Basic and acidic residues" evidence="1">
    <location>
        <begin position="67"/>
        <end position="82"/>
    </location>
</feature>
<feature type="compositionally biased region" description="Polar residues" evidence="1">
    <location>
        <begin position="1"/>
        <end position="14"/>
    </location>
</feature>
<proteinExistence type="predicted"/>
<dbReference type="OrthoDB" id="1028014at2759"/>
<organism evidence="2 3">
    <name type="scientific">Gigaspora margarita</name>
    <dbReference type="NCBI Taxonomy" id="4874"/>
    <lineage>
        <taxon>Eukaryota</taxon>
        <taxon>Fungi</taxon>
        <taxon>Fungi incertae sedis</taxon>
        <taxon>Mucoromycota</taxon>
        <taxon>Glomeromycotina</taxon>
        <taxon>Glomeromycetes</taxon>
        <taxon>Diversisporales</taxon>
        <taxon>Gigasporaceae</taxon>
        <taxon>Gigaspora</taxon>
    </lineage>
</organism>
<dbReference type="EMBL" id="WTPW01001286">
    <property type="protein sequence ID" value="KAF0445082.1"/>
    <property type="molecule type" value="Genomic_DNA"/>
</dbReference>
<feature type="region of interest" description="Disordered" evidence="1">
    <location>
        <begin position="1"/>
        <end position="156"/>
    </location>
</feature>
<evidence type="ECO:0000256" key="1">
    <source>
        <dbReference type="SAM" id="MobiDB-lite"/>
    </source>
</evidence>
<comment type="caution">
    <text evidence="2">The sequence shown here is derived from an EMBL/GenBank/DDBJ whole genome shotgun (WGS) entry which is preliminary data.</text>
</comment>
<dbReference type="PANTHER" id="PTHR34776">
    <property type="entry name" value="F17F16.3 PROTEIN"/>
    <property type="match status" value="1"/>
</dbReference>
<name>A0A8H3XCA8_GIGMA</name>
<sequence length="442" mass="49754">MPQQQARKASTVASQKIAKDATAGSRKRKNSANPEEQEQKNVTSNTEENISQDNGVENNNVDNSEAPPDKKRKTDDKEDSHQHNGNNIDHNGDAAAHDLQEIHHDQDQEMTEKEPDTSVDHYENGDHHKDNGNLTSQVSQEPEHEPVQEPTVDTEKKDELAMKVTANTLEKGHVLFLYKPKVGVDNPTSIDDVQRLYLVLIPSLVRPSLEKEPVSSFSQELLTGKLDVETESGKEAIGKTRVIILGKKKLPEINKHDCFWGFVDQAFNNLEDVKNFFSPSEYRLLGRGAYNIVDHNNRSHLAYVLEIPEDPFKLQLDFNVSKKGSYALTVKNPTIANPRNTGLTDDEKAAFPEHLMNHFRGRRFISLPTTNFLDYNGAEVLFIGARNDIVDELGQEVGGELEEFAELELKSIVSFDEQGVFDELNLEKDVIPTEPAFHGLWK</sequence>